<sequence>MKKVLLMFFVAFAAITLIGCNSSEFKVDGEFMAYEETVARNAPQVTMVTVTIEDGKIVGYNIDTRQARRTATTTGEGEDAVTTYSWAWNAMTKKELGDDYGMVTEPDQLEWYEQAALIEAHLLENGVDSITFDNDGYTTDLGASVSITVDQYIKLAQEAVELAKLGKFQAVYTSGTDLYSAHMIVTPKGEIEELLLDVRQSTRDASAGTFVWNEKTKQELGFDYGMVGAGGYAFVDGAWVAQGTCTLEWFEQAALITDYVLANGWNDNLQPVAQRGGSLNGTTLIDELAAATIRTGGYFTILKTLFDFAGDSVK</sequence>
<protein>
    <recommendedName>
        <fullName evidence="3">Major membrane immunogen, membrane-anchored lipoprotein</fullName>
    </recommendedName>
</protein>
<dbReference type="RefSeq" id="WP_282838404.1">
    <property type="nucleotide sequence ID" value="NZ_JASCXW010000001.1"/>
</dbReference>
<organism evidence="1 2">
    <name type="scientific">Peloplasma aerotolerans</name>
    <dbReference type="NCBI Taxonomy" id="3044389"/>
    <lineage>
        <taxon>Bacteria</taxon>
        <taxon>Bacillati</taxon>
        <taxon>Mycoplasmatota</taxon>
        <taxon>Mollicutes</taxon>
        <taxon>Acholeplasmatales</taxon>
        <taxon>Acholeplasmataceae</taxon>
        <taxon>Peloplasma</taxon>
    </lineage>
</organism>
<evidence type="ECO:0000313" key="1">
    <source>
        <dbReference type="EMBL" id="MDI6452018.1"/>
    </source>
</evidence>
<dbReference type="Proteomes" id="UP001431532">
    <property type="component" value="Unassembled WGS sequence"/>
</dbReference>
<accession>A0AAW6U211</accession>
<comment type="caution">
    <text evidence="1">The sequence shown here is derived from an EMBL/GenBank/DDBJ whole genome shotgun (WGS) entry which is preliminary data.</text>
</comment>
<reference evidence="1" key="1">
    <citation type="submission" date="2023-05" db="EMBL/GenBank/DDBJ databases">
        <title>Mariniplasma microaerophilum sp. nov., a novel anaerobic mollicute isolated from terrestrial mud volcano, Taman Peninsula, Russia.</title>
        <authorList>
            <person name="Khomyakova M.A."/>
            <person name="Merkel A.Y."/>
            <person name="Slobodkin A.I."/>
        </authorList>
    </citation>
    <scope>NUCLEOTIDE SEQUENCE</scope>
    <source>
        <strain evidence="1">M4Ah</strain>
    </source>
</reference>
<dbReference type="Gene3D" id="3.90.1010.20">
    <property type="match status" value="2"/>
</dbReference>
<gene>
    <name evidence="1" type="ORF">QJ521_00445</name>
</gene>
<evidence type="ECO:0008006" key="3">
    <source>
        <dbReference type="Google" id="ProtNLM"/>
    </source>
</evidence>
<evidence type="ECO:0000313" key="2">
    <source>
        <dbReference type="Proteomes" id="UP001431532"/>
    </source>
</evidence>
<proteinExistence type="predicted"/>
<name>A0AAW6U211_9MOLU</name>
<dbReference type="PROSITE" id="PS51257">
    <property type="entry name" value="PROKAR_LIPOPROTEIN"/>
    <property type="match status" value="1"/>
</dbReference>
<dbReference type="EMBL" id="JASCXW010000001">
    <property type="protein sequence ID" value="MDI6452018.1"/>
    <property type="molecule type" value="Genomic_DNA"/>
</dbReference>
<keyword evidence="2" id="KW-1185">Reference proteome</keyword>
<dbReference type="AlphaFoldDB" id="A0AAW6U211"/>